<dbReference type="RefSeq" id="WP_189548225.1">
    <property type="nucleotide sequence ID" value="NZ_BMTF01000057.1"/>
</dbReference>
<gene>
    <name evidence="2" type="ORF">GCM10015535_69440</name>
</gene>
<name>A0ABQ2WBD6_9ACTN</name>
<feature type="region of interest" description="Disordered" evidence="1">
    <location>
        <begin position="1"/>
        <end position="28"/>
    </location>
</feature>
<keyword evidence="3" id="KW-1185">Reference proteome</keyword>
<comment type="caution">
    <text evidence="2">The sequence shown here is derived from an EMBL/GenBank/DDBJ whole genome shotgun (WGS) entry which is preliminary data.</text>
</comment>
<accession>A0ABQ2WBD6</accession>
<sequence length="92" mass="9972">MDDLVPRPAPRHVYGTDPDNPHPGPQEGRTYVELVDGALDGQLLDVTGWTEDERAGGALLITEVGLYGAGGRAEYVQRSGDPGWWDWNGDVP</sequence>
<evidence type="ECO:0000256" key="1">
    <source>
        <dbReference type="SAM" id="MobiDB-lite"/>
    </source>
</evidence>
<organism evidence="2 3">
    <name type="scientific">Streptomyces gelaticus</name>
    <dbReference type="NCBI Taxonomy" id="285446"/>
    <lineage>
        <taxon>Bacteria</taxon>
        <taxon>Bacillati</taxon>
        <taxon>Actinomycetota</taxon>
        <taxon>Actinomycetes</taxon>
        <taxon>Kitasatosporales</taxon>
        <taxon>Streptomycetaceae</taxon>
        <taxon>Streptomyces</taxon>
    </lineage>
</organism>
<proteinExistence type="predicted"/>
<dbReference type="EMBL" id="BMTF01000057">
    <property type="protein sequence ID" value="GGV97630.1"/>
    <property type="molecule type" value="Genomic_DNA"/>
</dbReference>
<dbReference type="Proteomes" id="UP000660675">
    <property type="component" value="Unassembled WGS sequence"/>
</dbReference>
<protein>
    <submittedName>
        <fullName evidence="2">Uncharacterized protein</fullName>
    </submittedName>
</protein>
<reference evidence="3" key="1">
    <citation type="journal article" date="2019" name="Int. J. Syst. Evol. Microbiol.">
        <title>The Global Catalogue of Microorganisms (GCM) 10K type strain sequencing project: providing services to taxonomists for standard genome sequencing and annotation.</title>
        <authorList>
            <consortium name="The Broad Institute Genomics Platform"/>
            <consortium name="The Broad Institute Genome Sequencing Center for Infectious Disease"/>
            <person name="Wu L."/>
            <person name="Ma J."/>
        </authorList>
    </citation>
    <scope>NUCLEOTIDE SEQUENCE [LARGE SCALE GENOMIC DNA]</scope>
    <source>
        <strain evidence="3">JCM 4376</strain>
    </source>
</reference>
<evidence type="ECO:0000313" key="2">
    <source>
        <dbReference type="EMBL" id="GGV97630.1"/>
    </source>
</evidence>
<evidence type="ECO:0000313" key="3">
    <source>
        <dbReference type="Proteomes" id="UP000660675"/>
    </source>
</evidence>